<sequence length="97" mass="10385">MAYSSETSVLTRVPGIASSKDGAQAFVRRLVMQTVFRVLELQARRALLPDAVISAILSQLAVNITYEPLLCLAASLGLADNDAPRGCLILNVLLKDS</sequence>
<keyword evidence="2" id="KW-1185">Reference proteome</keyword>
<protein>
    <submittedName>
        <fullName evidence="1">Uncharacterized protein</fullName>
    </submittedName>
</protein>
<accession>A0AAD5R2T0</accession>
<dbReference type="AlphaFoldDB" id="A0AAD5R2T0"/>
<gene>
    <name evidence="1" type="ORF">KIN20_029538</name>
</gene>
<proteinExistence type="predicted"/>
<evidence type="ECO:0000313" key="2">
    <source>
        <dbReference type="Proteomes" id="UP001196413"/>
    </source>
</evidence>
<dbReference type="EMBL" id="JAHQIW010006180">
    <property type="protein sequence ID" value="KAJ1368411.1"/>
    <property type="molecule type" value="Genomic_DNA"/>
</dbReference>
<organism evidence="1 2">
    <name type="scientific">Parelaphostrongylus tenuis</name>
    <name type="common">Meningeal worm</name>
    <dbReference type="NCBI Taxonomy" id="148309"/>
    <lineage>
        <taxon>Eukaryota</taxon>
        <taxon>Metazoa</taxon>
        <taxon>Ecdysozoa</taxon>
        <taxon>Nematoda</taxon>
        <taxon>Chromadorea</taxon>
        <taxon>Rhabditida</taxon>
        <taxon>Rhabditina</taxon>
        <taxon>Rhabditomorpha</taxon>
        <taxon>Strongyloidea</taxon>
        <taxon>Metastrongylidae</taxon>
        <taxon>Parelaphostrongylus</taxon>
    </lineage>
</organism>
<reference evidence="1" key="1">
    <citation type="submission" date="2021-06" db="EMBL/GenBank/DDBJ databases">
        <title>Parelaphostrongylus tenuis whole genome reference sequence.</title>
        <authorList>
            <person name="Garwood T.J."/>
            <person name="Larsen P.A."/>
            <person name="Fountain-Jones N.M."/>
            <person name="Garbe J.R."/>
            <person name="Macchietto M.G."/>
            <person name="Kania S.A."/>
            <person name="Gerhold R.W."/>
            <person name="Richards J.E."/>
            <person name="Wolf T.M."/>
        </authorList>
    </citation>
    <scope>NUCLEOTIDE SEQUENCE</scope>
    <source>
        <strain evidence="1">MNPRO001-30</strain>
        <tissue evidence="1">Meninges</tissue>
    </source>
</reference>
<evidence type="ECO:0000313" key="1">
    <source>
        <dbReference type="EMBL" id="KAJ1368411.1"/>
    </source>
</evidence>
<dbReference type="Proteomes" id="UP001196413">
    <property type="component" value="Unassembled WGS sequence"/>
</dbReference>
<name>A0AAD5R2T0_PARTN</name>
<comment type="caution">
    <text evidence="1">The sequence shown here is derived from an EMBL/GenBank/DDBJ whole genome shotgun (WGS) entry which is preliminary data.</text>
</comment>